<reference evidence="4" key="1">
    <citation type="journal article" date="2022" name="Int. J. Mol. Sci.">
        <title>Draft Genome of Tanacetum Coccineum: Genomic Comparison of Closely Related Tanacetum-Family Plants.</title>
        <authorList>
            <person name="Yamashiro T."/>
            <person name="Shiraishi A."/>
            <person name="Nakayama K."/>
            <person name="Satake H."/>
        </authorList>
    </citation>
    <scope>NUCLEOTIDE SEQUENCE</scope>
</reference>
<gene>
    <name evidence="4" type="ORF">Tco_0875135</name>
</gene>
<feature type="transmembrane region" description="Helical" evidence="3">
    <location>
        <begin position="249"/>
        <end position="269"/>
    </location>
</feature>
<reference evidence="4" key="2">
    <citation type="submission" date="2022-01" db="EMBL/GenBank/DDBJ databases">
        <authorList>
            <person name="Yamashiro T."/>
            <person name="Shiraishi A."/>
            <person name="Satake H."/>
            <person name="Nakayama K."/>
        </authorList>
    </citation>
    <scope>NUCLEOTIDE SEQUENCE</scope>
</reference>
<protein>
    <submittedName>
        <fullName evidence="4">Uncharacterized protein</fullName>
    </submittedName>
</protein>
<keyword evidence="3" id="KW-0472">Membrane</keyword>
<evidence type="ECO:0000256" key="2">
    <source>
        <dbReference type="SAM" id="MobiDB-lite"/>
    </source>
</evidence>
<feature type="region of interest" description="Disordered" evidence="2">
    <location>
        <begin position="124"/>
        <end position="162"/>
    </location>
</feature>
<evidence type="ECO:0000256" key="3">
    <source>
        <dbReference type="SAM" id="Phobius"/>
    </source>
</evidence>
<keyword evidence="3" id="KW-1133">Transmembrane helix</keyword>
<evidence type="ECO:0000313" key="5">
    <source>
        <dbReference type="Proteomes" id="UP001151760"/>
    </source>
</evidence>
<keyword evidence="3" id="KW-0812">Transmembrane</keyword>
<proteinExistence type="predicted"/>
<feature type="compositionally biased region" description="Basic and acidic residues" evidence="2">
    <location>
        <begin position="136"/>
        <end position="157"/>
    </location>
</feature>
<keyword evidence="5" id="KW-1185">Reference proteome</keyword>
<organism evidence="4 5">
    <name type="scientific">Tanacetum coccineum</name>
    <dbReference type="NCBI Taxonomy" id="301880"/>
    <lineage>
        <taxon>Eukaryota</taxon>
        <taxon>Viridiplantae</taxon>
        <taxon>Streptophyta</taxon>
        <taxon>Embryophyta</taxon>
        <taxon>Tracheophyta</taxon>
        <taxon>Spermatophyta</taxon>
        <taxon>Magnoliopsida</taxon>
        <taxon>eudicotyledons</taxon>
        <taxon>Gunneridae</taxon>
        <taxon>Pentapetalae</taxon>
        <taxon>asterids</taxon>
        <taxon>campanulids</taxon>
        <taxon>Asterales</taxon>
        <taxon>Asteraceae</taxon>
        <taxon>Asteroideae</taxon>
        <taxon>Anthemideae</taxon>
        <taxon>Anthemidinae</taxon>
        <taxon>Tanacetum</taxon>
    </lineage>
</organism>
<keyword evidence="1" id="KW-0175">Coiled coil</keyword>
<dbReference type="Proteomes" id="UP001151760">
    <property type="component" value="Unassembled WGS sequence"/>
</dbReference>
<evidence type="ECO:0000256" key="1">
    <source>
        <dbReference type="SAM" id="Coils"/>
    </source>
</evidence>
<evidence type="ECO:0000313" key="4">
    <source>
        <dbReference type="EMBL" id="GJT16429.1"/>
    </source>
</evidence>
<name>A0ABQ5BQC0_9ASTR</name>
<feature type="coiled-coil region" evidence="1">
    <location>
        <begin position="170"/>
        <end position="200"/>
    </location>
</feature>
<comment type="caution">
    <text evidence="4">The sequence shown here is derived from an EMBL/GenBank/DDBJ whole genome shotgun (WGS) entry which is preliminary data.</text>
</comment>
<sequence length="371" mass="42560">MKLEKVLLDFDSNQEKRLSHLRTQLKQQQDDIIRKINLLWKTVSKKLNDVSTPKNAGNSMAPKSIAAISHDKREKLRKKEIKSPSNLFSPKYLSPASIKELNKNPSTSKHVHFVNSIVILSKDNDTEEDVSKTNARRRDLDKIPRGNEEVKEQGKGEDEMETNMEVKEVIEEEESEFESNEEVEEILEEEEEDEDDENFNSFPTMKGIIHFNEWVLLKNPRPPWVKARIRARSLNNIKISCMIVYIRHWAIQYGLMSYSKLLLIVDVVMMCYTIRSAASGLVLPCTLIVSFPAGYMVFLLVAHCYYWSLVVTPGCMSVTAGSSSNGFYWLCYIPTGRLCWLKKVQVSDSFTTTQQQSVTALVTDLRQKCGH</sequence>
<feature type="transmembrane region" description="Helical" evidence="3">
    <location>
        <begin position="281"/>
        <end position="308"/>
    </location>
</feature>
<accession>A0ABQ5BQC0</accession>
<dbReference type="EMBL" id="BQNB010013473">
    <property type="protein sequence ID" value="GJT16429.1"/>
    <property type="molecule type" value="Genomic_DNA"/>
</dbReference>